<dbReference type="EMBL" id="BLXT01002238">
    <property type="protein sequence ID" value="GFN92356.1"/>
    <property type="molecule type" value="Genomic_DNA"/>
</dbReference>
<organism evidence="2 3">
    <name type="scientific">Plakobranchus ocellatus</name>
    <dbReference type="NCBI Taxonomy" id="259542"/>
    <lineage>
        <taxon>Eukaryota</taxon>
        <taxon>Metazoa</taxon>
        <taxon>Spiralia</taxon>
        <taxon>Lophotrochozoa</taxon>
        <taxon>Mollusca</taxon>
        <taxon>Gastropoda</taxon>
        <taxon>Heterobranchia</taxon>
        <taxon>Euthyneura</taxon>
        <taxon>Panpulmonata</taxon>
        <taxon>Sacoglossa</taxon>
        <taxon>Placobranchoidea</taxon>
        <taxon>Plakobranchidae</taxon>
        <taxon>Plakobranchus</taxon>
    </lineage>
</organism>
<evidence type="ECO:0000313" key="2">
    <source>
        <dbReference type="EMBL" id="GFN92356.1"/>
    </source>
</evidence>
<dbReference type="AlphaFoldDB" id="A0AAV3ZAS9"/>
<evidence type="ECO:0000256" key="1">
    <source>
        <dbReference type="SAM" id="MobiDB-lite"/>
    </source>
</evidence>
<protein>
    <submittedName>
        <fullName evidence="2">Uncharacterized protein</fullName>
    </submittedName>
</protein>
<comment type="caution">
    <text evidence="2">The sequence shown here is derived from an EMBL/GenBank/DDBJ whole genome shotgun (WGS) entry which is preliminary data.</text>
</comment>
<accession>A0AAV3ZAS9</accession>
<proteinExistence type="predicted"/>
<evidence type="ECO:0000313" key="3">
    <source>
        <dbReference type="Proteomes" id="UP000735302"/>
    </source>
</evidence>
<sequence length="150" mass="16455">MNAEHINPDLPEQSPSKSNRYSFLGFSCSDGSLAKPPVQDEAPMSKDPGLDVFEPVVQDEEENQKNKENGENQITKSGSHHSDPKLRSNSSDNNCTAIAIPCCQKRKCKCPKKCPPGTVRVCCDPCCNEPCISTAVIDNANLKHENKVLR</sequence>
<dbReference type="Proteomes" id="UP000735302">
    <property type="component" value="Unassembled WGS sequence"/>
</dbReference>
<name>A0AAV3ZAS9_9GAST</name>
<reference evidence="2 3" key="1">
    <citation type="journal article" date="2021" name="Elife">
        <title>Chloroplast acquisition without the gene transfer in kleptoplastic sea slugs, Plakobranchus ocellatus.</title>
        <authorList>
            <person name="Maeda T."/>
            <person name="Takahashi S."/>
            <person name="Yoshida T."/>
            <person name="Shimamura S."/>
            <person name="Takaki Y."/>
            <person name="Nagai Y."/>
            <person name="Toyoda A."/>
            <person name="Suzuki Y."/>
            <person name="Arimoto A."/>
            <person name="Ishii H."/>
            <person name="Satoh N."/>
            <person name="Nishiyama T."/>
            <person name="Hasebe M."/>
            <person name="Maruyama T."/>
            <person name="Minagawa J."/>
            <person name="Obokata J."/>
            <person name="Shigenobu S."/>
        </authorList>
    </citation>
    <scope>NUCLEOTIDE SEQUENCE [LARGE SCALE GENOMIC DNA]</scope>
</reference>
<gene>
    <name evidence="2" type="ORF">PoB_001886200</name>
</gene>
<feature type="region of interest" description="Disordered" evidence="1">
    <location>
        <begin position="1"/>
        <end position="93"/>
    </location>
</feature>
<keyword evidence="3" id="KW-1185">Reference proteome</keyword>